<evidence type="ECO:0000313" key="9">
    <source>
        <dbReference type="Proteomes" id="UP000799757"/>
    </source>
</evidence>
<keyword evidence="3 6" id="KW-1133">Transmembrane helix</keyword>
<organism evidence="8 9">
    <name type="scientific">Melanomma pulvis-pyrius CBS 109.77</name>
    <dbReference type="NCBI Taxonomy" id="1314802"/>
    <lineage>
        <taxon>Eukaryota</taxon>
        <taxon>Fungi</taxon>
        <taxon>Dikarya</taxon>
        <taxon>Ascomycota</taxon>
        <taxon>Pezizomycotina</taxon>
        <taxon>Dothideomycetes</taxon>
        <taxon>Pleosporomycetidae</taxon>
        <taxon>Pleosporales</taxon>
        <taxon>Melanommataceae</taxon>
        <taxon>Melanomma</taxon>
    </lineage>
</organism>
<feature type="transmembrane region" description="Helical" evidence="6">
    <location>
        <begin position="448"/>
        <end position="467"/>
    </location>
</feature>
<feature type="transmembrane region" description="Helical" evidence="6">
    <location>
        <begin position="473"/>
        <end position="493"/>
    </location>
</feature>
<gene>
    <name evidence="8" type="ORF">K505DRAFT_278666</name>
</gene>
<feature type="region of interest" description="Disordered" evidence="5">
    <location>
        <begin position="66"/>
        <end position="93"/>
    </location>
</feature>
<evidence type="ECO:0000256" key="1">
    <source>
        <dbReference type="ARBA" id="ARBA00004141"/>
    </source>
</evidence>
<dbReference type="PANTHER" id="PTHR23501">
    <property type="entry name" value="MAJOR FACILITATOR SUPERFAMILY"/>
    <property type="match status" value="1"/>
</dbReference>
<keyword evidence="9" id="KW-1185">Reference proteome</keyword>
<evidence type="ECO:0000256" key="3">
    <source>
        <dbReference type="ARBA" id="ARBA00022989"/>
    </source>
</evidence>
<dbReference type="InterPro" id="IPR036259">
    <property type="entry name" value="MFS_trans_sf"/>
</dbReference>
<feature type="transmembrane region" description="Helical" evidence="6">
    <location>
        <begin position="377"/>
        <end position="402"/>
    </location>
</feature>
<dbReference type="EMBL" id="MU001965">
    <property type="protein sequence ID" value="KAF2792539.1"/>
    <property type="molecule type" value="Genomic_DNA"/>
</dbReference>
<feature type="transmembrane region" description="Helical" evidence="6">
    <location>
        <begin position="154"/>
        <end position="175"/>
    </location>
</feature>
<dbReference type="AlphaFoldDB" id="A0A6A6X854"/>
<feature type="transmembrane region" description="Helical" evidence="6">
    <location>
        <begin position="275"/>
        <end position="294"/>
    </location>
</feature>
<dbReference type="OrthoDB" id="2351791at2759"/>
<feature type="transmembrane region" description="Helical" evidence="6">
    <location>
        <begin position="245"/>
        <end position="263"/>
    </location>
</feature>
<dbReference type="GO" id="GO:0022857">
    <property type="term" value="F:transmembrane transporter activity"/>
    <property type="evidence" value="ECO:0007669"/>
    <property type="project" value="InterPro"/>
</dbReference>
<keyword evidence="4 6" id="KW-0472">Membrane</keyword>
<dbReference type="Gene3D" id="1.20.1250.20">
    <property type="entry name" value="MFS general substrate transporter like domains"/>
    <property type="match status" value="1"/>
</dbReference>
<feature type="transmembrane region" description="Helical" evidence="6">
    <location>
        <begin position="422"/>
        <end position="441"/>
    </location>
</feature>
<evidence type="ECO:0000256" key="4">
    <source>
        <dbReference type="ARBA" id="ARBA00023136"/>
    </source>
</evidence>
<feature type="transmembrane region" description="Helical" evidence="6">
    <location>
        <begin position="187"/>
        <end position="206"/>
    </location>
</feature>
<feature type="region of interest" description="Disordered" evidence="5">
    <location>
        <begin position="1"/>
        <end position="20"/>
    </location>
</feature>
<feature type="compositionally biased region" description="Basic and acidic residues" evidence="5">
    <location>
        <begin position="71"/>
        <end position="88"/>
    </location>
</feature>
<sequence length="642" mass="69594">MSSPPTHTRSGSHLPPPFLQSLSAKQLVHLHYAIPSKNEPERFSQFLEEPRRTPVPKRFTFDALNSASRQARKESEKEEKKDAGRARSDSTNSVSSNIDLLKEVEKVKTVVDVVDWRFYSTGLCICLLNLVAAWDATSLAIVLPTIAATLGGSALQSFWLVISFLLAATVFSPLFATLSNILGRKPLLLTALTFLTCGSFIAAVSGNFTGLYIGRTIQGIGAGGIAILSNLIVSDLVSAVDRRKWSGILGAIWAIGIVTGPVIGDALAERSRYRWVFWVNLPFSLLAFLILPFFAQLKPASPGPIVQKIRNVDWVGFVLLSGALASVLLGLTWGGTNHAWSNFRTILPLQFGFIGLVVFGIWSWFSPFASIVSIDGLDATSLATLVQAVVQGLVVFGSLYILPLYFNIAKPNLSLVGAGIRLLPWTLPLAVFALGTFFLLGKTKYVRPAIWTAWILITIGIALLVLVTRKSSAVLWGCAVVSGSGVGILYPSLHISSQLAKSTNPKSDGIDVITATEEVDHTSAVTRFTFFQFLGQTLGVTIGFTVFQNRFLANLTANETFKNYAVQYVKGSVALVTRVPLGENGSPAAEMVDVYVHSLRAVWIVMAALAGTTLLVSLFMKEKEMARSKVPELIVLDEAYIV</sequence>
<dbReference type="InterPro" id="IPR011701">
    <property type="entry name" value="MFS"/>
</dbReference>
<evidence type="ECO:0000259" key="7">
    <source>
        <dbReference type="PROSITE" id="PS50850"/>
    </source>
</evidence>
<evidence type="ECO:0000256" key="5">
    <source>
        <dbReference type="SAM" id="MobiDB-lite"/>
    </source>
</evidence>
<evidence type="ECO:0000256" key="2">
    <source>
        <dbReference type="ARBA" id="ARBA00022692"/>
    </source>
</evidence>
<dbReference type="PROSITE" id="PS50850">
    <property type="entry name" value="MFS"/>
    <property type="match status" value="1"/>
</dbReference>
<proteinExistence type="predicted"/>
<feature type="transmembrane region" description="Helical" evidence="6">
    <location>
        <begin position="314"/>
        <end position="334"/>
    </location>
</feature>
<dbReference type="SUPFAM" id="SSF103473">
    <property type="entry name" value="MFS general substrate transporter"/>
    <property type="match status" value="1"/>
</dbReference>
<reference evidence="8" key="1">
    <citation type="journal article" date="2020" name="Stud. Mycol.">
        <title>101 Dothideomycetes genomes: a test case for predicting lifestyles and emergence of pathogens.</title>
        <authorList>
            <person name="Haridas S."/>
            <person name="Albert R."/>
            <person name="Binder M."/>
            <person name="Bloem J."/>
            <person name="Labutti K."/>
            <person name="Salamov A."/>
            <person name="Andreopoulos B."/>
            <person name="Baker S."/>
            <person name="Barry K."/>
            <person name="Bills G."/>
            <person name="Bluhm B."/>
            <person name="Cannon C."/>
            <person name="Castanera R."/>
            <person name="Culley D."/>
            <person name="Daum C."/>
            <person name="Ezra D."/>
            <person name="Gonzalez J."/>
            <person name="Henrissat B."/>
            <person name="Kuo A."/>
            <person name="Liang C."/>
            <person name="Lipzen A."/>
            <person name="Lutzoni F."/>
            <person name="Magnuson J."/>
            <person name="Mondo S."/>
            <person name="Nolan M."/>
            <person name="Ohm R."/>
            <person name="Pangilinan J."/>
            <person name="Park H.-J."/>
            <person name="Ramirez L."/>
            <person name="Alfaro M."/>
            <person name="Sun H."/>
            <person name="Tritt A."/>
            <person name="Yoshinaga Y."/>
            <person name="Zwiers L.-H."/>
            <person name="Turgeon B."/>
            <person name="Goodwin S."/>
            <person name="Spatafora J."/>
            <person name="Crous P."/>
            <person name="Grigoriev I."/>
        </authorList>
    </citation>
    <scope>NUCLEOTIDE SEQUENCE</scope>
    <source>
        <strain evidence="8">CBS 109.77</strain>
    </source>
</reference>
<dbReference type="GO" id="GO:0005886">
    <property type="term" value="C:plasma membrane"/>
    <property type="evidence" value="ECO:0007669"/>
    <property type="project" value="TreeGrafter"/>
</dbReference>
<comment type="subcellular location">
    <subcellularLocation>
        <location evidence="1">Membrane</location>
        <topology evidence="1">Multi-pass membrane protein</topology>
    </subcellularLocation>
</comment>
<feature type="transmembrane region" description="Helical" evidence="6">
    <location>
        <begin position="601"/>
        <end position="620"/>
    </location>
</feature>
<name>A0A6A6X854_9PLEO</name>
<protein>
    <submittedName>
        <fullName evidence="8">MFS general substrate transporter</fullName>
    </submittedName>
</protein>
<feature type="transmembrane region" description="Helical" evidence="6">
    <location>
        <begin position="346"/>
        <end position="365"/>
    </location>
</feature>
<feature type="domain" description="Major facilitator superfamily (MFS) profile" evidence="7">
    <location>
        <begin position="121"/>
        <end position="625"/>
    </location>
</feature>
<dbReference type="PRINTS" id="PR01036">
    <property type="entry name" value="TCRTETB"/>
</dbReference>
<dbReference type="Pfam" id="PF07690">
    <property type="entry name" value="MFS_1"/>
    <property type="match status" value="1"/>
</dbReference>
<keyword evidence="2 6" id="KW-0812">Transmembrane</keyword>
<dbReference type="PANTHER" id="PTHR23501:SF59">
    <property type="entry name" value="MAJOR FACILITATOR SUPERFAMILY (MFS) PROFILE DOMAIN-CONTAINING PROTEIN-RELATED"/>
    <property type="match status" value="1"/>
</dbReference>
<dbReference type="Proteomes" id="UP000799757">
    <property type="component" value="Unassembled WGS sequence"/>
</dbReference>
<evidence type="ECO:0000256" key="6">
    <source>
        <dbReference type="SAM" id="Phobius"/>
    </source>
</evidence>
<accession>A0A6A6X854</accession>
<evidence type="ECO:0000313" key="8">
    <source>
        <dbReference type="EMBL" id="KAF2792539.1"/>
    </source>
</evidence>
<feature type="compositionally biased region" description="Polar residues" evidence="5">
    <location>
        <begin position="1"/>
        <end position="11"/>
    </location>
</feature>
<dbReference type="InterPro" id="IPR020846">
    <property type="entry name" value="MFS_dom"/>
</dbReference>